<keyword evidence="3" id="KW-0677">Repeat</keyword>
<evidence type="ECO:0000256" key="2">
    <source>
        <dbReference type="ARBA" id="ARBA00022692"/>
    </source>
</evidence>
<feature type="domain" description="Cadherin" evidence="9">
    <location>
        <begin position="20"/>
        <end position="61"/>
    </location>
</feature>
<evidence type="ECO:0000256" key="1">
    <source>
        <dbReference type="ARBA" id="ARBA00004370"/>
    </source>
</evidence>
<dbReference type="Proteomes" id="UP001165289">
    <property type="component" value="Unassembled WGS sequence"/>
</dbReference>
<sequence length="187" mass="20472">MLRISSEFIFHCIYLPIIGPLDFDLGPKSYSISILAEDKDFSGITNLNIQLTDENDIAPMITNSDFSITIPESAPGGTEVFDVNIQDIDTVGTITYSISSGNTNNSFIIDSSGIVTISATALDFEAISSFSLVIEVSDGPHQVSNAFYSFIPWFLSLLFINSHLIYLLTWHCAISCSMCYLHTACTS</sequence>
<dbReference type="GO" id="GO:0005509">
    <property type="term" value="F:calcium ion binding"/>
    <property type="evidence" value="ECO:0007669"/>
    <property type="project" value="UniProtKB-UniRule"/>
</dbReference>
<dbReference type="PANTHER" id="PTHR24025">
    <property type="entry name" value="DESMOGLEIN FAMILY MEMBER"/>
    <property type="match status" value="1"/>
</dbReference>
<evidence type="ECO:0000313" key="10">
    <source>
        <dbReference type="EMBL" id="KAI6657149.1"/>
    </source>
</evidence>
<evidence type="ECO:0000256" key="7">
    <source>
        <dbReference type="ARBA" id="ARBA00023136"/>
    </source>
</evidence>
<feature type="domain" description="Cadherin" evidence="9">
    <location>
        <begin position="62"/>
        <end position="138"/>
    </location>
</feature>
<dbReference type="InterPro" id="IPR015919">
    <property type="entry name" value="Cadherin-like_sf"/>
</dbReference>
<evidence type="ECO:0000256" key="3">
    <source>
        <dbReference type="ARBA" id="ARBA00022737"/>
    </source>
</evidence>
<dbReference type="GO" id="GO:0005911">
    <property type="term" value="C:cell-cell junction"/>
    <property type="evidence" value="ECO:0007669"/>
    <property type="project" value="TreeGrafter"/>
</dbReference>
<keyword evidence="11" id="KW-1185">Reference proteome</keyword>
<dbReference type="InterPro" id="IPR002126">
    <property type="entry name" value="Cadherin-like_dom"/>
</dbReference>
<dbReference type="PRINTS" id="PR00205">
    <property type="entry name" value="CADHERIN"/>
</dbReference>
<dbReference type="Gene3D" id="2.60.40.60">
    <property type="entry name" value="Cadherins"/>
    <property type="match status" value="1"/>
</dbReference>
<keyword evidence="5" id="KW-0130">Cell adhesion</keyword>
<dbReference type="GO" id="GO:0007156">
    <property type="term" value="P:homophilic cell adhesion via plasma membrane adhesion molecules"/>
    <property type="evidence" value="ECO:0007669"/>
    <property type="project" value="InterPro"/>
</dbReference>
<proteinExistence type="predicted"/>
<keyword evidence="7" id="KW-0472">Membrane</keyword>
<keyword evidence="6" id="KW-1133">Transmembrane helix</keyword>
<evidence type="ECO:0000256" key="8">
    <source>
        <dbReference type="PROSITE-ProRule" id="PRU00043"/>
    </source>
</evidence>
<dbReference type="CDD" id="cd11304">
    <property type="entry name" value="Cadherin_repeat"/>
    <property type="match status" value="1"/>
</dbReference>
<protein>
    <submittedName>
        <fullName evidence="10">Protocadherin Fat 1-like isoform X2</fullName>
    </submittedName>
</protein>
<gene>
    <name evidence="10" type="ORF">LOD99_15935</name>
</gene>
<evidence type="ECO:0000259" key="9">
    <source>
        <dbReference type="PROSITE" id="PS50268"/>
    </source>
</evidence>
<dbReference type="GO" id="GO:0016020">
    <property type="term" value="C:membrane"/>
    <property type="evidence" value="ECO:0007669"/>
    <property type="project" value="UniProtKB-SubCell"/>
</dbReference>
<dbReference type="SUPFAM" id="SSF49313">
    <property type="entry name" value="Cadherin-like"/>
    <property type="match status" value="1"/>
</dbReference>
<comment type="caution">
    <text evidence="10">The sequence shown here is derived from an EMBL/GenBank/DDBJ whole genome shotgun (WGS) entry which is preliminary data.</text>
</comment>
<dbReference type="PANTHER" id="PTHR24025:SF23">
    <property type="entry name" value="NEURAL-CADHERIN"/>
    <property type="match status" value="1"/>
</dbReference>
<keyword evidence="2" id="KW-0812">Transmembrane</keyword>
<evidence type="ECO:0000256" key="5">
    <source>
        <dbReference type="ARBA" id="ARBA00022889"/>
    </source>
</evidence>
<dbReference type="PROSITE" id="PS50268">
    <property type="entry name" value="CADHERIN_2"/>
    <property type="match status" value="2"/>
</dbReference>
<evidence type="ECO:0000256" key="6">
    <source>
        <dbReference type="ARBA" id="ARBA00022989"/>
    </source>
</evidence>
<name>A0AAV7K7K2_9METZ</name>
<comment type="subcellular location">
    <subcellularLocation>
        <location evidence="1">Membrane</location>
    </subcellularLocation>
</comment>
<evidence type="ECO:0000313" key="11">
    <source>
        <dbReference type="Proteomes" id="UP001165289"/>
    </source>
</evidence>
<dbReference type="AlphaFoldDB" id="A0AAV7K7K2"/>
<accession>A0AAV7K7K2</accession>
<dbReference type="Pfam" id="PF00028">
    <property type="entry name" value="Cadherin"/>
    <property type="match status" value="1"/>
</dbReference>
<keyword evidence="4 8" id="KW-0106">Calcium</keyword>
<dbReference type="InterPro" id="IPR050971">
    <property type="entry name" value="Cadherin-domain_protein"/>
</dbReference>
<reference evidence="10 11" key="1">
    <citation type="journal article" date="2023" name="BMC Biol.">
        <title>The compact genome of the sponge Oopsacas minuta (Hexactinellida) is lacking key metazoan core genes.</title>
        <authorList>
            <person name="Santini S."/>
            <person name="Schenkelaars Q."/>
            <person name="Jourda C."/>
            <person name="Duchesne M."/>
            <person name="Belahbib H."/>
            <person name="Rocher C."/>
            <person name="Selva M."/>
            <person name="Riesgo A."/>
            <person name="Vervoort M."/>
            <person name="Leys S.P."/>
            <person name="Kodjabachian L."/>
            <person name="Le Bivic A."/>
            <person name="Borchiellini C."/>
            <person name="Claverie J.M."/>
            <person name="Renard E."/>
        </authorList>
    </citation>
    <scope>NUCLEOTIDE SEQUENCE [LARGE SCALE GENOMIC DNA]</scope>
    <source>
        <strain evidence="10">SPO-2</strain>
    </source>
</reference>
<evidence type="ECO:0000256" key="4">
    <source>
        <dbReference type="ARBA" id="ARBA00022837"/>
    </source>
</evidence>
<dbReference type="EMBL" id="JAKMXF010000122">
    <property type="protein sequence ID" value="KAI6657149.1"/>
    <property type="molecule type" value="Genomic_DNA"/>
</dbReference>
<organism evidence="10 11">
    <name type="scientific">Oopsacas minuta</name>
    <dbReference type="NCBI Taxonomy" id="111878"/>
    <lineage>
        <taxon>Eukaryota</taxon>
        <taxon>Metazoa</taxon>
        <taxon>Porifera</taxon>
        <taxon>Hexactinellida</taxon>
        <taxon>Hexasterophora</taxon>
        <taxon>Lyssacinosida</taxon>
        <taxon>Leucopsacidae</taxon>
        <taxon>Oopsacas</taxon>
    </lineage>
</organism>